<dbReference type="PANTHER" id="PTHR46698:SF6">
    <property type="entry name" value="KIELIN_CHORDIN-LIKE PROTEIN"/>
    <property type="match status" value="1"/>
</dbReference>
<dbReference type="GO" id="GO:0005576">
    <property type="term" value="C:extracellular region"/>
    <property type="evidence" value="ECO:0007669"/>
    <property type="project" value="UniProtKB-SubCell"/>
</dbReference>
<dbReference type="PANTHER" id="PTHR46698">
    <property type="entry name" value="CROSSVEINLESS 2"/>
    <property type="match status" value="1"/>
</dbReference>
<keyword evidence="3" id="KW-0732">Signal</keyword>
<keyword evidence="6" id="KW-1185">Reference proteome</keyword>
<evidence type="ECO:0000256" key="3">
    <source>
        <dbReference type="ARBA" id="ARBA00022729"/>
    </source>
</evidence>
<protein>
    <submittedName>
        <fullName evidence="5">Kielin/chordin-like protein</fullName>
    </submittedName>
</protein>
<evidence type="ECO:0000313" key="5">
    <source>
        <dbReference type="EMBL" id="PIK33373.1"/>
    </source>
</evidence>
<feature type="domain" description="VWFC" evidence="4">
    <location>
        <begin position="53"/>
        <end position="115"/>
    </location>
</feature>
<evidence type="ECO:0000256" key="2">
    <source>
        <dbReference type="ARBA" id="ARBA00022525"/>
    </source>
</evidence>
<dbReference type="OrthoDB" id="6132182at2759"/>
<organism evidence="5 6">
    <name type="scientific">Stichopus japonicus</name>
    <name type="common">Sea cucumber</name>
    <dbReference type="NCBI Taxonomy" id="307972"/>
    <lineage>
        <taxon>Eukaryota</taxon>
        <taxon>Metazoa</taxon>
        <taxon>Echinodermata</taxon>
        <taxon>Eleutherozoa</taxon>
        <taxon>Echinozoa</taxon>
        <taxon>Holothuroidea</taxon>
        <taxon>Aspidochirotacea</taxon>
        <taxon>Aspidochirotida</taxon>
        <taxon>Stichopodidae</taxon>
        <taxon>Apostichopus</taxon>
    </lineage>
</organism>
<proteinExistence type="predicted"/>
<dbReference type="Pfam" id="PF23334">
    <property type="entry name" value="VWC2L_2nd"/>
    <property type="match status" value="1"/>
</dbReference>
<dbReference type="AlphaFoldDB" id="A0A2G8JCB0"/>
<keyword evidence="2" id="KW-0964">Secreted</keyword>
<comment type="caution">
    <text evidence="5">The sequence shown here is derived from an EMBL/GenBank/DDBJ whole genome shotgun (WGS) entry which is preliminary data.</text>
</comment>
<dbReference type="InterPro" id="IPR001007">
    <property type="entry name" value="VWF_dom"/>
</dbReference>
<dbReference type="Gene3D" id="2.10.70.10">
    <property type="entry name" value="Complement Module, domain 1"/>
    <property type="match status" value="1"/>
</dbReference>
<gene>
    <name evidence="5" type="ORF">BSL78_29811</name>
</gene>
<dbReference type="InterPro" id="IPR052424">
    <property type="entry name" value="Kielin_Chordin-BMP_Reg"/>
</dbReference>
<accession>A0A2G8JCB0</accession>
<dbReference type="Proteomes" id="UP000230750">
    <property type="component" value="Unassembled WGS sequence"/>
</dbReference>
<dbReference type="SMART" id="SM00214">
    <property type="entry name" value="VWC"/>
    <property type="match status" value="2"/>
</dbReference>
<dbReference type="Gene3D" id="6.20.200.20">
    <property type="match status" value="1"/>
</dbReference>
<dbReference type="PROSITE" id="PS01208">
    <property type="entry name" value="VWFC_1"/>
    <property type="match status" value="1"/>
</dbReference>
<name>A0A2G8JCB0_STIJA</name>
<reference evidence="5 6" key="1">
    <citation type="journal article" date="2017" name="PLoS Biol.">
        <title>The sea cucumber genome provides insights into morphological evolution and visceral regeneration.</title>
        <authorList>
            <person name="Zhang X."/>
            <person name="Sun L."/>
            <person name="Yuan J."/>
            <person name="Sun Y."/>
            <person name="Gao Y."/>
            <person name="Zhang L."/>
            <person name="Li S."/>
            <person name="Dai H."/>
            <person name="Hamel J.F."/>
            <person name="Liu C."/>
            <person name="Yu Y."/>
            <person name="Liu S."/>
            <person name="Lin W."/>
            <person name="Guo K."/>
            <person name="Jin S."/>
            <person name="Xu P."/>
            <person name="Storey K.B."/>
            <person name="Huan P."/>
            <person name="Zhang T."/>
            <person name="Zhou Y."/>
            <person name="Zhang J."/>
            <person name="Lin C."/>
            <person name="Li X."/>
            <person name="Xing L."/>
            <person name="Huo D."/>
            <person name="Sun M."/>
            <person name="Wang L."/>
            <person name="Mercier A."/>
            <person name="Li F."/>
            <person name="Yang H."/>
            <person name="Xiang J."/>
        </authorList>
    </citation>
    <scope>NUCLEOTIDE SEQUENCE [LARGE SCALE GENOMIC DNA]</scope>
    <source>
        <strain evidence="5">Shaxun</strain>
        <tissue evidence="5">Muscle</tissue>
    </source>
</reference>
<dbReference type="STRING" id="307972.A0A2G8JCB0"/>
<dbReference type="GO" id="GO:0030513">
    <property type="term" value="P:positive regulation of BMP signaling pathway"/>
    <property type="evidence" value="ECO:0007669"/>
    <property type="project" value="TreeGrafter"/>
</dbReference>
<evidence type="ECO:0000256" key="1">
    <source>
        <dbReference type="ARBA" id="ARBA00004613"/>
    </source>
</evidence>
<comment type="subcellular location">
    <subcellularLocation>
        <location evidence="1">Secreted</location>
    </subcellularLocation>
</comment>
<dbReference type="EMBL" id="MRZV01002595">
    <property type="protein sequence ID" value="PIK33373.1"/>
    <property type="molecule type" value="Genomic_DNA"/>
</dbReference>
<feature type="non-terminal residue" evidence="5">
    <location>
        <position position="1"/>
    </location>
</feature>
<dbReference type="PROSITE" id="PS50184">
    <property type="entry name" value="VWFC_2"/>
    <property type="match status" value="1"/>
</dbReference>
<sequence length="169" mass="18730">ENCYNNGIRYNNGEIFKNFTSCQQCQCLDTINCETIPCDPAPCTHPITRQCCPSCIGCHYHGENWISGADFADPRDDCGICHCENGNVFCQKVPCPSLNCPHQTQLENTCCPTCIEVDCVYDGTTHGHGTIFPHAEDECQECSCNDGDVYCQRNPCTQPQCPYPSEGLL</sequence>
<dbReference type="SUPFAM" id="SSF57603">
    <property type="entry name" value="FnI-like domain"/>
    <property type="match status" value="3"/>
</dbReference>
<evidence type="ECO:0000313" key="6">
    <source>
        <dbReference type="Proteomes" id="UP000230750"/>
    </source>
</evidence>
<evidence type="ECO:0000259" key="4">
    <source>
        <dbReference type="PROSITE" id="PS50184"/>
    </source>
</evidence>
<dbReference type="Pfam" id="PF00093">
    <property type="entry name" value="VWC"/>
    <property type="match status" value="2"/>
</dbReference>